<evidence type="ECO:0000259" key="9">
    <source>
        <dbReference type="PROSITE" id="PS50175"/>
    </source>
</evidence>
<dbReference type="GO" id="GO:0042575">
    <property type="term" value="C:DNA polymerase complex"/>
    <property type="evidence" value="ECO:0007669"/>
    <property type="project" value="UniProtKB-ARBA"/>
</dbReference>
<keyword evidence="3" id="KW-0548">Nucleotidyltransferase</keyword>
<dbReference type="InterPro" id="IPR050951">
    <property type="entry name" value="Retrovirus_Pol_polyprotein"/>
</dbReference>
<accession>A0A4Y2N5G9</accession>
<evidence type="ECO:0000259" key="10">
    <source>
        <dbReference type="PROSITE" id="PS50878"/>
    </source>
</evidence>
<dbReference type="GO" id="GO:0004190">
    <property type="term" value="F:aspartic-type endopeptidase activity"/>
    <property type="evidence" value="ECO:0007669"/>
    <property type="project" value="InterPro"/>
</dbReference>
<keyword evidence="5" id="KW-0255">Endonuclease</keyword>
<dbReference type="InterPro" id="IPR041588">
    <property type="entry name" value="Integrase_H2C2"/>
</dbReference>
<dbReference type="InterPro" id="IPR043502">
    <property type="entry name" value="DNA/RNA_pol_sf"/>
</dbReference>
<dbReference type="EC" id="2.7.7.49" evidence="1"/>
<feature type="domain" description="Reverse transcriptase" evidence="10">
    <location>
        <begin position="498"/>
        <end position="675"/>
    </location>
</feature>
<evidence type="ECO:0000313" key="12">
    <source>
        <dbReference type="EMBL" id="GBN33909.1"/>
    </source>
</evidence>
<dbReference type="Gene3D" id="3.30.70.270">
    <property type="match status" value="2"/>
</dbReference>
<evidence type="ECO:0000256" key="6">
    <source>
        <dbReference type="ARBA" id="ARBA00022801"/>
    </source>
</evidence>
<dbReference type="InterPro" id="IPR001584">
    <property type="entry name" value="Integrase_cat-core"/>
</dbReference>
<feature type="compositionally biased region" description="Basic residues" evidence="8">
    <location>
        <begin position="242"/>
        <end position="255"/>
    </location>
</feature>
<dbReference type="PROSITE" id="PS50175">
    <property type="entry name" value="ASP_PROT_RETROV"/>
    <property type="match status" value="1"/>
</dbReference>
<keyword evidence="13" id="KW-1185">Reference proteome</keyword>
<proteinExistence type="predicted"/>
<name>A0A4Y2N5G9_ARAVE</name>
<feature type="domain" description="Integrase catalytic" evidence="11">
    <location>
        <begin position="1022"/>
        <end position="1114"/>
    </location>
</feature>
<feature type="region of interest" description="Disordered" evidence="8">
    <location>
        <begin position="240"/>
        <end position="260"/>
    </location>
</feature>
<dbReference type="InterPro" id="IPR055469">
    <property type="entry name" value="DUF7041"/>
</dbReference>
<comment type="caution">
    <text evidence="12">The sequence shown here is derived from an EMBL/GenBank/DDBJ whole genome shotgun (WGS) entry which is preliminary data.</text>
</comment>
<dbReference type="GO" id="GO:0015074">
    <property type="term" value="P:DNA integration"/>
    <property type="evidence" value="ECO:0007669"/>
    <property type="project" value="InterPro"/>
</dbReference>
<dbReference type="GO" id="GO:0006508">
    <property type="term" value="P:proteolysis"/>
    <property type="evidence" value="ECO:0007669"/>
    <property type="project" value="InterPro"/>
</dbReference>
<keyword evidence="4" id="KW-0540">Nuclease</keyword>
<dbReference type="PROSITE" id="PS50878">
    <property type="entry name" value="RT_POL"/>
    <property type="match status" value="1"/>
</dbReference>
<organism evidence="12 13">
    <name type="scientific">Araneus ventricosus</name>
    <name type="common">Orbweaver spider</name>
    <name type="synonym">Epeira ventricosa</name>
    <dbReference type="NCBI Taxonomy" id="182803"/>
    <lineage>
        <taxon>Eukaryota</taxon>
        <taxon>Metazoa</taxon>
        <taxon>Ecdysozoa</taxon>
        <taxon>Arthropoda</taxon>
        <taxon>Chelicerata</taxon>
        <taxon>Arachnida</taxon>
        <taxon>Araneae</taxon>
        <taxon>Araneomorphae</taxon>
        <taxon>Entelegynae</taxon>
        <taxon>Araneoidea</taxon>
        <taxon>Araneidae</taxon>
        <taxon>Araneus</taxon>
    </lineage>
</organism>
<dbReference type="GO" id="GO:0003964">
    <property type="term" value="F:RNA-directed DNA polymerase activity"/>
    <property type="evidence" value="ECO:0007669"/>
    <property type="project" value="UniProtKB-EC"/>
</dbReference>
<dbReference type="InterPro" id="IPR043128">
    <property type="entry name" value="Rev_trsase/Diguanyl_cyclase"/>
</dbReference>
<dbReference type="PANTHER" id="PTHR37984">
    <property type="entry name" value="PROTEIN CBG26694"/>
    <property type="match status" value="1"/>
</dbReference>
<dbReference type="AlphaFoldDB" id="A0A4Y2N5G9"/>
<dbReference type="CDD" id="cd01647">
    <property type="entry name" value="RT_LTR"/>
    <property type="match status" value="1"/>
</dbReference>
<dbReference type="FunFam" id="2.40.70.10:FF:000130">
    <property type="entry name" value="Retrovirus-related Pol polyprotein from transposon opus-like Protein"/>
    <property type="match status" value="1"/>
</dbReference>
<dbReference type="GO" id="GO:0004519">
    <property type="term" value="F:endonuclease activity"/>
    <property type="evidence" value="ECO:0007669"/>
    <property type="project" value="UniProtKB-KW"/>
</dbReference>
<dbReference type="InterPro" id="IPR036397">
    <property type="entry name" value="RNaseH_sf"/>
</dbReference>
<dbReference type="Pfam" id="PF17921">
    <property type="entry name" value="Integrase_H2C2"/>
    <property type="match status" value="1"/>
</dbReference>
<dbReference type="EMBL" id="BGPR01008448">
    <property type="protein sequence ID" value="GBN33909.1"/>
    <property type="molecule type" value="Genomic_DNA"/>
</dbReference>
<dbReference type="Gene3D" id="2.40.70.10">
    <property type="entry name" value="Acid Proteases"/>
    <property type="match status" value="1"/>
</dbReference>
<keyword evidence="2" id="KW-0808">Transferase</keyword>
<dbReference type="InterPro" id="IPR012337">
    <property type="entry name" value="RNaseH-like_sf"/>
</dbReference>
<dbReference type="SUPFAM" id="SSF56672">
    <property type="entry name" value="DNA/RNA polymerases"/>
    <property type="match status" value="1"/>
</dbReference>
<gene>
    <name evidence="12" type="primary">Tf2-9_358</name>
    <name evidence="12" type="ORF">AVEN_187407_1</name>
</gene>
<dbReference type="SUPFAM" id="SSF50630">
    <property type="entry name" value="Acid proteases"/>
    <property type="match status" value="1"/>
</dbReference>
<evidence type="ECO:0000256" key="5">
    <source>
        <dbReference type="ARBA" id="ARBA00022759"/>
    </source>
</evidence>
<dbReference type="Pfam" id="PF17919">
    <property type="entry name" value="RT_RNaseH_2"/>
    <property type="match status" value="1"/>
</dbReference>
<evidence type="ECO:0000256" key="4">
    <source>
        <dbReference type="ARBA" id="ARBA00022722"/>
    </source>
</evidence>
<reference evidence="12 13" key="1">
    <citation type="journal article" date="2019" name="Sci. Rep.">
        <title>Orb-weaving spider Araneus ventricosus genome elucidates the spidroin gene catalogue.</title>
        <authorList>
            <person name="Kono N."/>
            <person name="Nakamura H."/>
            <person name="Ohtoshi R."/>
            <person name="Moran D.A.P."/>
            <person name="Shinohara A."/>
            <person name="Yoshida Y."/>
            <person name="Fujiwara M."/>
            <person name="Mori M."/>
            <person name="Tomita M."/>
            <person name="Arakawa K."/>
        </authorList>
    </citation>
    <scope>NUCLEOTIDE SEQUENCE [LARGE SCALE GENOMIC DNA]</scope>
</reference>
<dbReference type="InterPro" id="IPR000477">
    <property type="entry name" value="RT_dom"/>
</dbReference>
<dbReference type="Gene3D" id="1.10.340.70">
    <property type="match status" value="1"/>
</dbReference>
<dbReference type="Pfam" id="PF00078">
    <property type="entry name" value="RVT_1"/>
    <property type="match status" value="1"/>
</dbReference>
<dbReference type="PROSITE" id="PS50994">
    <property type="entry name" value="INTEGRASE"/>
    <property type="match status" value="1"/>
</dbReference>
<sequence>MSDYLENNVMLGNDMIKLRMAMQTPLKGEEGSDSENKEVEGSNAGCDRVAVRVPSFWTNNAKLFFIQLQASFRLAGVTVEQTKFDYLVAALDPETLSHATDIVCEPPPHPYTALKNHLLTQFEVSQNKKLKILIEDLELGDRSPSVLLRKMRDLSENHVDEAFLKKIWMRRLPFHVQAVLAVSSESLSNLAEMADKIIEFSPGAVNSVSDSTFASCHVSQRDEHLLKMQKQIDELYRLVRSGSRHTSPRPHRIRSPSKTGAQKREDWQCWYHFRFKEKAEHCVPPCAFKQKKRDSPAGVATASVLRGGSRKLYINDIKTHTGFLIDTGSDISCYPKSFLTKEIRKSDFVLYAANGTKIETFGTKLLSLDLGLRRTLQWPFIVADVTKPIIGADFVQHFGLLIDLKKRCLIEPLTNFTAKGKSTVSDIPVVKTIVGNSEYSELLRKFKEITQLNSFPKDTIKHDTVHYIPTVGPPVSARARRLNPAQLKIAKQEFEYMLEKEICRPSKSNWASLLHMVPKGASDWRPTGGYRALNRITIPDKYPIPHIQDCMYMLNGKKVFLKLDLVRAYHQIPVHPPDIPKTAVITPFELFEFPFLNFGLCSAAQTFQRFINEILRGLDYCFPYLDDILIASENRVEHKRHLEEIFTRFRKYGIVISESECEFGKDTIDFIGHTVIIKGCTPHRDKVKAILEYNKPVTISDLRRFRGMVNYYHRFIPNITTILSPLNQLLVAAKKRGKREIQWNIETEKCFQNIRDARAKATLLYHPSVDAKLALVTDCSDFAMGGVLQEISSDGPKPLCFFYKKLWPTQCKYSTYDRELLAAYSAIQHFRHLLEARVFTLYVDHKPLIFAFKQKQEKATPRRLRQLYFISQFTTDIKYLPGKGNVVADTLSRICEILFSSLSDLELWANLQETDEELRSILEGNAKFSGNLVKVQMSDVARSLYADNSTGINRFYVPLQLRRRVFDELHGLSYPGIRGTKQLVGSKYLWADMNKDIGVWCRACINCQRSKVQLHTKIPLIRFLIPDERFAHVHLDIIKLPLVRGYKYCLTMIDRYTRWSEAAPMSDMEAETVARAFVNTWISRFGTPQRLTCDRGGQFESGLFETLSNSLVSI</sequence>
<dbReference type="Pfam" id="PF00665">
    <property type="entry name" value="rve"/>
    <property type="match status" value="1"/>
</dbReference>
<evidence type="ECO:0000256" key="2">
    <source>
        <dbReference type="ARBA" id="ARBA00022679"/>
    </source>
</evidence>
<evidence type="ECO:0000256" key="7">
    <source>
        <dbReference type="ARBA" id="ARBA00023268"/>
    </source>
</evidence>
<evidence type="ECO:0000256" key="3">
    <source>
        <dbReference type="ARBA" id="ARBA00022695"/>
    </source>
</evidence>
<evidence type="ECO:0000256" key="8">
    <source>
        <dbReference type="SAM" id="MobiDB-lite"/>
    </source>
</evidence>
<dbReference type="Proteomes" id="UP000499080">
    <property type="component" value="Unassembled WGS sequence"/>
</dbReference>
<protein>
    <recommendedName>
        <fullName evidence="1">RNA-directed DNA polymerase</fullName>
        <ecNumber evidence="1">2.7.7.49</ecNumber>
    </recommendedName>
</protein>
<keyword evidence="7" id="KW-0511">Multifunctional enzyme</keyword>
<dbReference type="GO" id="GO:0003676">
    <property type="term" value="F:nucleic acid binding"/>
    <property type="evidence" value="ECO:0007669"/>
    <property type="project" value="InterPro"/>
</dbReference>
<feature type="domain" description="Peptidase A2" evidence="9">
    <location>
        <begin position="321"/>
        <end position="394"/>
    </location>
</feature>
<dbReference type="Pfam" id="PF23055">
    <property type="entry name" value="DUF7041"/>
    <property type="match status" value="1"/>
</dbReference>
<evidence type="ECO:0000259" key="11">
    <source>
        <dbReference type="PROSITE" id="PS50994"/>
    </source>
</evidence>
<dbReference type="InterPro" id="IPR021109">
    <property type="entry name" value="Peptidase_aspartic_dom_sf"/>
</dbReference>
<dbReference type="Gene3D" id="3.10.10.10">
    <property type="entry name" value="HIV Type 1 Reverse Transcriptase, subunit A, domain 1"/>
    <property type="match status" value="1"/>
</dbReference>
<evidence type="ECO:0000256" key="1">
    <source>
        <dbReference type="ARBA" id="ARBA00012493"/>
    </source>
</evidence>
<keyword evidence="6" id="KW-0378">Hydrolase</keyword>
<dbReference type="SUPFAM" id="SSF53098">
    <property type="entry name" value="Ribonuclease H-like"/>
    <property type="match status" value="1"/>
</dbReference>
<dbReference type="InterPro" id="IPR001995">
    <property type="entry name" value="Peptidase_A2_cat"/>
</dbReference>
<dbReference type="PANTHER" id="PTHR37984:SF5">
    <property type="entry name" value="PROTEIN NYNRIN-LIKE"/>
    <property type="match status" value="1"/>
</dbReference>
<evidence type="ECO:0000313" key="13">
    <source>
        <dbReference type="Proteomes" id="UP000499080"/>
    </source>
</evidence>
<dbReference type="Gene3D" id="3.30.420.10">
    <property type="entry name" value="Ribonuclease H-like superfamily/Ribonuclease H"/>
    <property type="match status" value="1"/>
</dbReference>
<dbReference type="FunFam" id="3.30.70.270:FF:000020">
    <property type="entry name" value="Transposon Tf2-6 polyprotein-like Protein"/>
    <property type="match status" value="1"/>
</dbReference>
<dbReference type="CDD" id="cd09274">
    <property type="entry name" value="RNase_HI_RT_Ty3"/>
    <property type="match status" value="1"/>
</dbReference>
<dbReference type="InterPro" id="IPR041577">
    <property type="entry name" value="RT_RNaseH_2"/>
</dbReference>